<accession>A0A2T3KLQ5</accession>
<evidence type="ECO:0000313" key="1">
    <source>
        <dbReference type="EMBL" id="PSV00655.1"/>
    </source>
</evidence>
<organism evidence="1 2">
    <name type="scientific">Photobacterium kishitanii</name>
    <dbReference type="NCBI Taxonomy" id="318456"/>
    <lineage>
        <taxon>Bacteria</taxon>
        <taxon>Pseudomonadati</taxon>
        <taxon>Pseudomonadota</taxon>
        <taxon>Gammaproteobacteria</taxon>
        <taxon>Vibrionales</taxon>
        <taxon>Vibrionaceae</taxon>
        <taxon>Photobacterium</taxon>
    </lineage>
</organism>
<comment type="caution">
    <text evidence="1">The sequence shown here is derived from an EMBL/GenBank/DDBJ whole genome shotgun (WGS) entry which is preliminary data.</text>
</comment>
<proteinExistence type="predicted"/>
<evidence type="ECO:0000313" key="2">
    <source>
        <dbReference type="Proteomes" id="UP000241426"/>
    </source>
</evidence>
<dbReference type="EMBL" id="PYNF01000003">
    <property type="protein sequence ID" value="PSV00655.1"/>
    <property type="molecule type" value="Genomic_DNA"/>
</dbReference>
<name>A0A2T3KLQ5_9GAMM</name>
<reference evidence="1 2" key="1">
    <citation type="submission" date="2018-01" db="EMBL/GenBank/DDBJ databases">
        <title>Whole genome sequencing of Histamine producing bacteria.</title>
        <authorList>
            <person name="Butler K."/>
        </authorList>
    </citation>
    <scope>NUCLEOTIDE SEQUENCE [LARGE SCALE GENOMIC DNA]</scope>
    <source>
        <strain evidence="1 2">FS-7.2</strain>
    </source>
</reference>
<dbReference type="Proteomes" id="UP000241426">
    <property type="component" value="Unassembled WGS sequence"/>
</dbReference>
<gene>
    <name evidence="1" type="ORF">C9J27_05820</name>
</gene>
<sequence length="140" mass="16231">MQRNKAYIEECIQLAREKFGLNAYLSNAIDDDELIISIPPFLSAKAKVAEWMIGTSLTPRDFRIHTSMVDVFRRLNEETSTNTYLYKNEDGAWVFVDNKEEQTMSISDKDIELFKTTNYVPIFEGDKIAFFYNSSCKKDS</sequence>
<dbReference type="RefSeq" id="WP_107289285.1">
    <property type="nucleotide sequence ID" value="NZ_PYNF01000003.1"/>
</dbReference>
<protein>
    <submittedName>
        <fullName evidence="1">Uncharacterized protein</fullName>
    </submittedName>
</protein>
<dbReference type="AlphaFoldDB" id="A0A2T3KLQ5"/>